<protein>
    <submittedName>
        <fullName evidence="1">Uncharacterized protein</fullName>
    </submittedName>
</protein>
<organism evidence="1">
    <name type="scientific">Arundo donax</name>
    <name type="common">Giant reed</name>
    <name type="synonym">Donax arundinaceus</name>
    <dbReference type="NCBI Taxonomy" id="35708"/>
    <lineage>
        <taxon>Eukaryota</taxon>
        <taxon>Viridiplantae</taxon>
        <taxon>Streptophyta</taxon>
        <taxon>Embryophyta</taxon>
        <taxon>Tracheophyta</taxon>
        <taxon>Spermatophyta</taxon>
        <taxon>Magnoliopsida</taxon>
        <taxon>Liliopsida</taxon>
        <taxon>Poales</taxon>
        <taxon>Poaceae</taxon>
        <taxon>PACMAD clade</taxon>
        <taxon>Arundinoideae</taxon>
        <taxon>Arundineae</taxon>
        <taxon>Arundo</taxon>
    </lineage>
</organism>
<sequence>MFTMSKFIVKFCPLDSMDHPLLHYLLRMSAVKL</sequence>
<evidence type="ECO:0000313" key="1">
    <source>
        <dbReference type="EMBL" id="JAD88543.1"/>
    </source>
</evidence>
<proteinExistence type="predicted"/>
<reference evidence="1" key="1">
    <citation type="submission" date="2014-09" db="EMBL/GenBank/DDBJ databases">
        <authorList>
            <person name="Magalhaes I.L.F."/>
            <person name="Oliveira U."/>
            <person name="Santos F.R."/>
            <person name="Vidigal T.H.D.A."/>
            <person name="Brescovit A.D."/>
            <person name="Santos A.J."/>
        </authorList>
    </citation>
    <scope>NUCLEOTIDE SEQUENCE</scope>
    <source>
        <tissue evidence="1">Shoot tissue taken approximately 20 cm above the soil surface</tissue>
    </source>
</reference>
<dbReference type="AlphaFoldDB" id="A0A0A9DPC4"/>
<accession>A0A0A9DPC4</accession>
<reference evidence="1" key="2">
    <citation type="journal article" date="2015" name="Data Brief">
        <title>Shoot transcriptome of the giant reed, Arundo donax.</title>
        <authorList>
            <person name="Barrero R.A."/>
            <person name="Guerrero F.D."/>
            <person name="Moolhuijzen P."/>
            <person name="Goolsby J.A."/>
            <person name="Tidwell J."/>
            <person name="Bellgard S.E."/>
            <person name="Bellgard M.I."/>
        </authorList>
    </citation>
    <scope>NUCLEOTIDE SEQUENCE</scope>
    <source>
        <tissue evidence="1">Shoot tissue taken approximately 20 cm above the soil surface</tissue>
    </source>
</reference>
<dbReference type="EMBL" id="GBRH01209352">
    <property type="protein sequence ID" value="JAD88543.1"/>
    <property type="molecule type" value="Transcribed_RNA"/>
</dbReference>
<name>A0A0A9DPC4_ARUDO</name>